<organism evidence="1">
    <name type="scientific">Desulfobacca acetoxidans</name>
    <dbReference type="NCBI Taxonomy" id="60893"/>
    <lineage>
        <taxon>Bacteria</taxon>
        <taxon>Pseudomonadati</taxon>
        <taxon>Thermodesulfobacteriota</taxon>
        <taxon>Desulfobaccia</taxon>
        <taxon>Desulfobaccales</taxon>
        <taxon>Desulfobaccaceae</taxon>
        <taxon>Desulfobacca</taxon>
    </lineage>
</organism>
<protein>
    <submittedName>
        <fullName evidence="1">Uncharacterized protein</fullName>
    </submittedName>
</protein>
<dbReference type="AlphaFoldDB" id="A0A7C3WIG3"/>
<accession>A0A7C3WIG3</accession>
<dbReference type="EMBL" id="DTHB01000053">
    <property type="protein sequence ID" value="HGB15449.1"/>
    <property type="molecule type" value="Genomic_DNA"/>
</dbReference>
<proteinExistence type="predicted"/>
<comment type="caution">
    <text evidence="1">The sequence shown here is derived from an EMBL/GenBank/DDBJ whole genome shotgun (WGS) entry which is preliminary data.</text>
</comment>
<gene>
    <name evidence="1" type="ORF">ENV62_09485</name>
</gene>
<sequence length="71" mass="8273">MRIACPYCGNDTDFYEVAEGVTITTFYVQNEDGSFSAVSDESEIEGEVRFFCGECHRELKEYHEHFLEMLF</sequence>
<name>A0A7C3WIG3_9BACT</name>
<evidence type="ECO:0000313" key="1">
    <source>
        <dbReference type="EMBL" id="HGB15449.1"/>
    </source>
</evidence>
<reference evidence="1" key="1">
    <citation type="journal article" date="2020" name="mSystems">
        <title>Genome- and Community-Level Interaction Insights into Carbon Utilization and Element Cycling Functions of Hydrothermarchaeota in Hydrothermal Sediment.</title>
        <authorList>
            <person name="Zhou Z."/>
            <person name="Liu Y."/>
            <person name="Xu W."/>
            <person name="Pan J."/>
            <person name="Luo Z.H."/>
            <person name="Li M."/>
        </authorList>
    </citation>
    <scope>NUCLEOTIDE SEQUENCE [LARGE SCALE GENOMIC DNA]</scope>
    <source>
        <strain evidence="1">SpSt-776</strain>
    </source>
</reference>